<dbReference type="InterPro" id="IPR011330">
    <property type="entry name" value="Glyco_hydro/deAcase_b/a-brl"/>
</dbReference>
<name>A0A7X4LPK1_9VIBR</name>
<evidence type="ECO:0008006" key="3">
    <source>
        <dbReference type="Google" id="ProtNLM"/>
    </source>
</evidence>
<dbReference type="AlphaFoldDB" id="A0A7X4LPK1"/>
<dbReference type="RefSeq" id="WP_161158051.1">
    <property type="nucleotide sequence ID" value="NZ_WEKT01000060.1"/>
</dbReference>
<protein>
    <recommendedName>
        <fullName evidence="3">WalW protein</fullName>
    </recommendedName>
</protein>
<organism evidence="1 2">
    <name type="scientific">Vibrio eleionomae</name>
    <dbReference type="NCBI Taxonomy" id="2653505"/>
    <lineage>
        <taxon>Bacteria</taxon>
        <taxon>Pseudomonadati</taxon>
        <taxon>Pseudomonadota</taxon>
        <taxon>Gammaproteobacteria</taxon>
        <taxon>Vibrionales</taxon>
        <taxon>Vibrionaceae</taxon>
        <taxon>Vibrio</taxon>
    </lineage>
</organism>
<keyword evidence="2" id="KW-1185">Reference proteome</keyword>
<dbReference type="Proteomes" id="UP000462621">
    <property type="component" value="Unassembled WGS sequence"/>
</dbReference>
<dbReference type="GO" id="GO:0005975">
    <property type="term" value="P:carbohydrate metabolic process"/>
    <property type="evidence" value="ECO:0007669"/>
    <property type="project" value="InterPro"/>
</dbReference>
<sequence length="321" mass="37079">MSATQLAIVIHAEEEFDWDGGFFRSKVKVSHADNLIHVMDRIIELGGKITLAMDYPFITSDDGKKVVDYYRHQHGVNVEFATHLHPWVNPPFENEHDSVDNHLSYPGNLSYEYEFEKIKVLTETIERISGFRPKTYLAGRYGIGANTQNILKSLGYEVDLSISAYCDFRHQQGPDFSHYSNQKFVDSEITYLPHTSSILSVIPPIRNYLNRHPEKFTWIQNNKWRHLVGKIMRVKRYRLSPEGFTAHQMKQVTQAQLRVGQRDFIMSFHSPSTKSGLTPYTHTDQDVAYFLSTIENYLRCFTQEYQGKTVLPSMLSASSSL</sequence>
<evidence type="ECO:0000313" key="1">
    <source>
        <dbReference type="EMBL" id="MZI95555.1"/>
    </source>
</evidence>
<dbReference type="Gene3D" id="3.20.20.370">
    <property type="entry name" value="Glycoside hydrolase/deacetylase"/>
    <property type="match status" value="1"/>
</dbReference>
<gene>
    <name evidence="1" type="ORF">F9817_20455</name>
</gene>
<proteinExistence type="predicted"/>
<evidence type="ECO:0000313" key="2">
    <source>
        <dbReference type="Proteomes" id="UP000462621"/>
    </source>
</evidence>
<comment type="caution">
    <text evidence="1">The sequence shown here is derived from an EMBL/GenBank/DDBJ whole genome shotgun (WGS) entry which is preliminary data.</text>
</comment>
<dbReference type="SUPFAM" id="SSF88713">
    <property type="entry name" value="Glycoside hydrolase/deacetylase"/>
    <property type="match status" value="1"/>
</dbReference>
<reference evidence="1 2" key="1">
    <citation type="submission" date="2019-10" db="EMBL/GenBank/DDBJ databases">
        <title>Vibrio sp. nov. isolated from a shrimp pond.</title>
        <authorList>
            <person name="Gomez-Gil B."/>
            <person name="Enciso-Ibarra J."/>
            <person name="Enciso-Ibarra K."/>
            <person name="Bolan-Mejia C."/>
        </authorList>
    </citation>
    <scope>NUCLEOTIDE SEQUENCE [LARGE SCALE GENOMIC DNA]</scope>
    <source>
        <strain evidence="1 2">CAIM 722</strain>
    </source>
</reference>
<accession>A0A7X4LPK1</accession>
<dbReference type="EMBL" id="WEKT01000060">
    <property type="protein sequence ID" value="MZI95555.1"/>
    <property type="molecule type" value="Genomic_DNA"/>
</dbReference>